<dbReference type="PROSITE" id="PS51195">
    <property type="entry name" value="Q_MOTIF"/>
    <property type="match status" value="1"/>
</dbReference>
<dbReference type="GO" id="GO:0016787">
    <property type="term" value="F:hydrolase activity"/>
    <property type="evidence" value="ECO:0007669"/>
    <property type="project" value="UniProtKB-KW"/>
</dbReference>
<dbReference type="InterPro" id="IPR000629">
    <property type="entry name" value="RNA-helicase_DEAD-box_CS"/>
</dbReference>
<dbReference type="PROSITE" id="PS00039">
    <property type="entry name" value="DEAD_ATP_HELICASE"/>
    <property type="match status" value="1"/>
</dbReference>
<evidence type="ECO:0000256" key="11">
    <source>
        <dbReference type="PROSITE-ProRule" id="PRU00552"/>
    </source>
</evidence>
<dbReference type="InterPro" id="IPR001650">
    <property type="entry name" value="Helicase_C-like"/>
</dbReference>
<dbReference type="GO" id="GO:0003723">
    <property type="term" value="F:RNA binding"/>
    <property type="evidence" value="ECO:0007669"/>
    <property type="project" value="UniProtKB-KW"/>
</dbReference>
<dbReference type="InterPro" id="IPR011545">
    <property type="entry name" value="DEAD/DEAH_box_helicase_dom"/>
</dbReference>
<protein>
    <recommendedName>
        <fullName evidence="2">RNA helicase</fullName>
        <ecNumber evidence="2">3.6.4.13</ecNumber>
    </recommendedName>
</protein>
<feature type="region of interest" description="Disordered" evidence="14">
    <location>
        <begin position="444"/>
        <end position="482"/>
    </location>
</feature>
<dbReference type="GO" id="GO:0005524">
    <property type="term" value="F:ATP binding"/>
    <property type="evidence" value="ECO:0007669"/>
    <property type="project" value="UniProtKB-KW"/>
</dbReference>
<keyword evidence="19" id="KW-1185">Reference proteome</keyword>
<evidence type="ECO:0000256" key="6">
    <source>
        <dbReference type="ARBA" id="ARBA00022840"/>
    </source>
</evidence>
<evidence type="ECO:0000256" key="8">
    <source>
        <dbReference type="ARBA" id="ARBA00023242"/>
    </source>
</evidence>
<evidence type="ECO:0000256" key="9">
    <source>
        <dbReference type="ARBA" id="ARBA00024350"/>
    </source>
</evidence>
<dbReference type="GO" id="GO:0005730">
    <property type="term" value="C:nucleolus"/>
    <property type="evidence" value="ECO:0007669"/>
    <property type="project" value="UniProtKB-ARBA"/>
</dbReference>
<dbReference type="InterPro" id="IPR044765">
    <property type="entry name" value="DDX47/Rrp3_DEADc"/>
</dbReference>
<dbReference type="CDD" id="cd17954">
    <property type="entry name" value="DEADc_DDX47"/>
    <property type="match status" value="1"/>
</dbReference>
<evidence type="ECO:0000259" key="16">
    <source>
        <dbReference type="PROSITE" id="PS51194"/>
    </source>
</evidence>
<comment type="catalytic activity">
    <reaction evidence="10">
        <text>ATP + H2O = ADP + phosphate + H(+)</text>
        <dbReference type="Rhea" id="RHEA:13065"/>
        <dbReference type="ChEBI" id="CHEBI:15377"/>
        <dbReference type="ChEBI" id="CHEBI:15378"/>
        <dbReference type="ChEBI" id="CHEBI:30616"/>
        <dbReference type="ChEBI" id="CHEBI:43474"/>
        <dbReference type="ChEBI" id="CHEBI:456216"/>
        <dbReference type="EC" id="3.6.4.13"/>
    </reaction>
</comment>
<evidence type="ECO:0000256" key="7">
    <source>
        <dbReference type="ARBA" id="ARBA00022884"/>
    </source>
</evidence>
<evidence type="ECO:0000256" key="2">
    <source>
        <dbReference type="ARBA" id="ARBA00012552"/>
    </source>
</evidence>
<dbReference type="InterPro" id="IPR027417">
    <property type="entry name" value="P-loop_NTPase"/>
</dbReference>
<keyword evidence="6 12" id="KW-0067">ATP-binding</keyword>
<feature type="region of interest" description="Disordered" evidence="14">
    <location>
        <begin position="1"/>
        <end position="35"/>
    </location>
</feature>
<feature type="domain" description="Helicase ATP-binding" evidence="15">
    <location>
        <begin position="76"/>
        <end position="247"/>
    </location>
</feature>
<evidence type="ECO:0000256" key="12">
    <source>
        <dbReference type="RuleBase" id="RU000492"/>
    </source>
</evidence>
<organism evidence="18 19">
    <name type="scientific">Chironomus riparius</name>
    <dbReference type="NCBI Taxonomy" id="315576"/>
    <lineage>
        <taxon>Eukaryota</taxon>
        <taxon>Metazoa</taxon>
        <taxon>Ecdysozoa</taxon>
        <taxon>Arthropoda</taxon>
        <taxon>Hexapoda</taxon>
        <taxon>Insecta</taxon>
        <taxon>Pterygota</taxon>
        <taxon>Neoptera</taxon>
        <taxon>Endopterygota</taxon>
        <taxon>Diptera</taxon>
        <taxon>Nematocera</taxon>
        <taxon>Chironomoidea</taxon>
        <taxon>Chironomidae</taxon>
        <taxon>Chironominae</taxon>
        <taxon>Chironomus</taxon>
    </lineage>
</organism>
<dbReference type="SUPFAM" id="SSF52540">
    <property type="entry name" value="P-loop containing nucleoside triphosphate hydrolases"/>
    <property type="match status" value="1"/>
</dbReference>
<reference evidence="18" key="2">
    <citation type="submission" date="2022-10" db="EMBL/GenBank/DDBJ databases">
        <authorList>
            <consortium name="ENA_rothamsted_submissions"/>
            <consortium name="culmorum"/>
            <person name="King R."/>
        </authorList>
    </citation>
    <scope>NUCLEOTIDE SEQUENCE</scope>
</reference>
<dbReference type="Proteomes" id="UP001153620">
    <property type="component" value="Chromosome 2"/>
</dbReference>
<dbReference type="GO" id="GO:0042254">
    <property type="term" value="P:ribosome biogenesis"/>
    <property type="evidence" value="ECO:0007669"/>
    <property type="project" value="UniProtKB-ARBA"/>
</dbReference>
<dbReference type="Pfam" id="PF00270">
    <property type="entry name" value="DEAD"/>
    <property type="match status" value="1"/>
</dbReference>
<evidence type="ECO:0000256" key="13">
    <source>
        <dbReference type="SAM" id="Coils"/>
    </source>
</evidence>
<evidence type="ECO:0000259" key="15">
    <source>
        <dbReference type="PROSITE" id="PS51192"/>
    </source>
</evidence>
<keyword evidence="3 12" id="KW-0547">Nucleotide-binding</keyword>
<keyword evidence="8" id="KW-0539">Nucleus</keyword>
<dbReference type="SMART" id="SM00487">
    <property type="entry name" value="DEXDc"/>
    <property type="match status" value="1"/>
</dbReference>
<feature type="compositionally biased region" description="Basic and acidic residues" evidence="14">
    <location>
        <begin position="24"/>
        <end position="34"/>
    </location>
</feature>
<keyword evidence="4 12" id="KW-0378">Hydrolase</keyword>
<evidence type="ECO:0000256" key="4">
    <source>
        <dbReference type="ARBA" id="ARBA00022801"/>
    </source>
</evidence>
<dbReference type="PANTHER" id="PTHR47959:SF20">
    <property type="entry name" value="RNA HELICASE"/>
    <property type="match status" value="1"/>
</dbReference>
<dbReference type="GO" id="GO:0003724">
    <property type="term" value="F:RNA helicase activity"/>
    <property type="evidence" value="ECO:0007669"/>
    <property type="project" value="UniProtKB-EC"/>
</dbReference>
<reference evidence="18" key="1">
    <citation type="submission" date="2022-01" db="EMBL/GenBank/DDBJ databases">
        <authorList>
            <person name="King R."/>
        </authorList>
    </citation>
    <scope>NUCLEOTIDE SEQUENCE</scope>
</reference>
<evidence type="ECO:0000256" key="5">
    <source>
        <dbReference type="ARBA" id="ARBA00022806"/>
    </source>
</evidence>
<keyword evidence="13" id="KW-0175">Coiled coil</keyword>
<comment type="similarity">
    <text evidence="9">Belongs to the DEAD box helicase family. DDX47/RRP3 subfamily.</text>
</comment>
<dbReference type="CDD" id="cd18787">
    <property type="entry name" value="SF2_C_DEAD"/>
    <property type="match status" value="1"/>
</dbReference>
<feature type="coiled-coil region" evidence="13">
    <location>
        <begin position="403"/>
        <end position="430"/>
    </location>
</feature>
<keyword evidence="7" id="KW-0694">RNA-binding</keyword>
<dbReference type="InterPro" id="IPR014014">
    <property type="entry name" value="RNA_helicase_DEAD_Q_motif"/>
</dbReference>
<dbReference type="EC" id="3.6.4.13" evidence="2"/>
<feature type="short sequence motif" description="Q motif" evidence="11">
    <location>
        <begin position="45"/>
        <end position="73"/>
    </location>
</feature>
<dbReference type="GO" id="GO:0005829">
    <property type="term" value="C:cytosol"/>
    <property type="evidence" value="ECO:0007669"/>
    <property type="project" value="TreeGrafter"/>
</dbReference>
<dbReference type="PANTHER" id="PTHR47959">
    <property type="entry name" value="ATP-DEPENDENT RNA HELICASE RHLE-RELATED"/>
    <property type="match status" value="1"/>
</dbReference>
<evidence type="ECO:0000259" key="17">
    <source>
        <dbReference type="PROSITE" id="PS51195"/>
    </source>
</evidence>
<dbReference type="InterPro" id="IPR050079">
    <property type="entry name" value="DEAD_box_RNA_helicase"/>
</dbReference>
<dbReference type="FunFam" id="3.40.50.300:FF:000626">
    <property type="entry name" value="probable ATP-dependent RNA helicase DDX47"/>
    <property type="match status" value="1"/>
</dbReference>
<dbReference type="Gene3D" id="3.40.50.300">
    <property type="entry name" value="P-loop containing nucleotide triphosphate hydrolases"/>
    <property type="match status" value="2"/>
</dbReference>
<evidence type="ECO:0000256" key="14">
    <source>
        <dbReference type="SAM" id="MobiDB-lite"/>
    </source>
</evidence>
<gene>
    <name evidence="18" type="ORF">CHIRRI_LOCUS5936</name>
</gene>
<comment type="subcellular location">
    <subcellularLocation>
        <location evidence="1">Nucleus</location>
    </subcellularLocation>
</comment>
<feature type="compositionally biased region" description="Acidic residues" evidence="14">
    <location>
        <begin position="1"/>
        <end position="18"/>
    </location>
</feature>
<dbReference type="Pfam" id="PF00271">
    <property type="entry name" value="Helicase_C"/>
    <property type="match status" value="1"/>
</dbReference>
<sequence>MSDSDSENLSDLEQEEAVSIDGSDVEKEETKELSGELNDIEETDVKWSDLGLIDVLCEACEDLKWKAPTKIQKEAIPVALQGRDIIALAETGSGKTGAFALPIIQTLLDNPQRFYALIMTPTRELAFQIGEQFEALGSSVGIKCAVIVGGMDMVSQALQLAKKPHIIVATPGRLVDHLTHTKGFNLKSIKYLVMDEADRILNMDFEVELDKILKVIPRERRTFLFSATMTKKVKKLERASLKDPVKVEVSSKYQTVDKLQQSYIFLPSRYKDLYLVHIINDLAGNSFIIFCSTCHATVRVALMLRALGLQAVPLHGQMSQNKRLAALNKFKAKARSILICTDVASRGLDIPHVDVVLNYDIPTHSKDYIHRVGRTARAGRSGKAITMVTQYDVELYQRIEHLLGKQLAKYEAEEDEVMALQERVGEAQRTAKLELKDIEDKRGSKTRFKNFDDDDTEQFNGARKRINVGNGPNKNGKKKKFH</sequence>
<dbReference type="InterPro" id="IPR014001">
    <property type="entry name" value="Helicase_ATP-bd"/>
</dbReference>
<dbReference type="OrthoDB" id="10261904at2759"/>
<dbReference type="FunFam" id="3.40.50.300:FF:000681">
    <property type="entry name" value="probable ATP-dependent RNA helicase DDX47"/>
    <property type="match status" value="1"/>
</dbReference>
<proteinExistence type="inferred from homology"/>
<evidence type="ECO:0000256" key="3">
    <source>
        <dbReference type="ARBA" id="ARBA00022741"/>
    </source>
</evidence>
<dbReference type="SMART" id="SM00490">
    <property type="entry name" value="HELICc"/>
    <property type="match status" value="1"/>
</dbReference>
<dbReference type="GO" id="GO:0010468">
    <property type="term" value="P:regulation of gene expression"/>
    <property type="evidence" value="ECO:0007669"/>
    <property type="project" value="UniProtKB-ARBA"/>
</dbReference>
<feature type="domain" description="Helicase C-terminal" evidence="16">
    <location>
        <begin position="258"/>
        <end position="418"/>
    </location>
</feature>
<evidence type="ECO:0000256" key="10">
    <source>
        <dbReference type="ARBA" id="ARBA00047984"/>
    </source>
</evidence>
<feature type="domain" description="DEAD-box RNA helicase Q" evidence="17">
    <location>
        <begin position="45"/>
        <end position="73"/>
    </location>
</feature>
<evidence type="ECO:0000256" key="1">
    <source>
        <dbReference type="ARBA" id="ARBA00004123"/>
    </source>
</evidence>
<dbReference type="PROSITE" id="PS51192">
    <property type="entry name" value="HELICASE_ATP_BIND_1"/>
    <property type="match status" value="1"/>
</dbReference>
<evidence type="ECO:0000313" key="18">
    <source>
        <dbReference type="EMBL" id="CAG9803034.1"/>
    </source>
</evidence>
<dbReference type="EMBL" id="OU895878">
    <property type="protein sequence ID" value="CAG9803034.1"/>
    <property type="molecule type" value="Genomic_DNA"/>
</dbReference>
<name>A0A9N9RUI8_9DIPT</name>
<evidence type="ECO:0000313" key="19">
    <source>
        <dbReference type="Proteomes" id="UP001153620"/>
    </source>
</evidence>
<dbReference type="AlphaFoldDB" id="A0A9N9RUI8"/>
<accession>A0A9N9RUI8</accession>
<dbReference type="PROSITE" id="PS51194">
    <property type="entry name" value="HELICASE_CTER"/>
    <property type="match status" value="1"/>
</dbReference>
<keyword evidence="5 12" id="KW-0347">Helicase</keyword>